<dbReference type="Pfam" id="PF11717">
    <property type="entry name" value="Tudor-knot"/>
    <property type="match status" value="1"/>
</dbReference>
<sequence length="429" mass="49747">MIFFCHTVIEFLPIDFILCYVLGILTVIEMAVRSRSNSKYFFSSLQKGTSVLAVTTFNEWRKGVVYNNRYISVEKSKLLEYYIHFKDDDIRLDRWCRRCDIRPLDDCESDAAPDGPPKLKRSRRKDRSATPAPSDTGVVVKLISIIQFGCVALFPWYPSILQRNTRLSGQLWVCNRCFSYFISLKDYRIHLSLCPRRKTKGNKAYESDKIILYEFDGETDSVICSHLCLFASNFISSKVCAYLLAPFMFYVLYRKGDDGVIEACGYFSKEKSGDNGKALSCLCVFPHEQRNGYGMFLIEFCYELCKRNRLYGTPERPLSDEGRSAFMKYWTYSIFNILDEKDGRKISITSLQEKSGIMAEDILDMLEQYSFVKICPSNHVILVNRVAFIEAKRNLQKPKIKLHHRLLKTRLPGSPFLGRSANYYYNNKI</sequence>
<dbReference type="InterPro" id="IPR016197">
    <property type="entry name" value="Chromo-like_dom_sf"/>
</dbReference>
<reference evidence="16 17" key="1">
    <citation type="submission" date="2015-01" db="EMBL/GenBank/DDBJ databases">
        <title>Evolution of Trichinella species and genotypes.</title>
        <authorList>
            <person name="Korhonen P.K."/>
            <person name="Edoardo P."/>
            <person name="Giuseppe L.R."/>
            <person name="Gasser R.B."/>
        </authorList>
    </citation>
    <scope>NUCLEOTIDE SEQUENCE [LARGE SCALE GENOMIC DNA]</scope>
    <source>
        <strain evidence="16">ISS141</strain>
    </source>
</reference>
<keyword evidence="14" id="KW-0812">Transmembrane</keyword>
<evidence type="ECO:0000256" key="9">
    <source>
        <dbReference type="ARBA" id="ARBA00022990"/>
    </source>
</evidence>
<keyword evidence="9" id="KW-0007">Acetylation</keyword>
<proteinExistence type="inferred from homology"/>
<dbReference type="GO" id="GO:0004402">
    <property type="term" value="F:histone acetyltransferase activity"/>
    <property type="evidence" value="ECO:0007669"/>
    <property type="project" value="InterPro"/>
</dbReference>
<dbReference type="STRING" id="6337.A0A0V0XQ18"/>
<evidence type="ECO:0000256" key="2">
    <source>
        <dbReference type="ARBA" id="ARBA00010107"/>
    </source>
</evidence>
<keyword evidence="14" id="KW-0472">Membrane</keyword>
<dbReference type="GO" id="GO:0000785">
    <property type="term" value="C:chromatin"/>
    <property type="evidence" value="ECO:0007669"/>
    <property type="project" value="TreeGrafter"/>
</dbReference>
<keyword evidence="7" id="KW-0862">Zinc</keyword>
<accession>A0A0V0XQ18</accession>
<keyword evidence="10 12" id="KW-0539">Nucleus</keyword>
<dbReference type="InterPro" id="IPR050603">
    <property type="entry name" value="MYST_HAT"/>
</dbReference>
<keyword evidence="4 16" id="KW-0808">Transferase</keyword>
<keyword evidence="14" id="KW-1133">Transmembrane helix</keyword>
<dbReference type="InterPro" id="IPR002717">
    <property type="entry name" value="HAT_MYST-type"/>
</dbReference>
<comment type="subcellular location">
    <subcellularLocation>
        <location evidence="1 12">Nucleus</location>
    </subcellularLocation>
</comment>
<evidence type="ECO:0000256" key="14">
    <source>
        <dbReference type="SAM" id="Phobius"/>
    </source>
</evidence>
<dbReference type="InterPro" id="IPR016181">
    <property type="entry name" value="Acyl_CoA_acyltransferase"/>
</dbReference>
<dbReference type="PROSITE" id="PS51726">
    <property type="entry name" value="MYST_HAT"/>
    <property type="match status" value="1"/>
</dbReference>
<comment type="catalytic activity">
    <reaction evidence="12">
        <text>L-lysyl-[protein] + acetyl-CoA = N(6)-acetyl-L-lysyl-[protein] + CoA + H(+)</text>
        <dbReference type="Rhea" id="RHEA:45948"/>
        <dbReference type="Rhea" id="RHEA-COMP:9752"/>
        <dbReference type="Rhea" id="RHEA-COMP:10731"/>
        <dbReference type="ChEBI" id="CHEBI:15378"/>
        <dbReference type="ChEBI" id="CHEBI:29969"/>
        <dbReference type="ChEBI" id="CHEBI:57287"/>
        <dbReference type="ChEBI" id="CHEBI:57288"/>
        <dbReference type="ChEBI" id="CHEBI:61930"/>
        <dbReference type="EC" id="2.3.1.48"/>
    </reaction>
</comment>
<dbReference type="InterPro" id="IPR025995">
    <property type="entry name" value="Tudor-knot"/>
</dbReference>
<evidence type="ECO:0000256" key="10">
    <source>
        <dbReference type="ARBA" id="ARBA00023242"/>
    </source>
</evidence>
<feature type="domain" description="MYST-type HAT" evidence="15">
    <location>
        <begin position="138"/>
        <end position="412"/>
    </location>
</feature>
<evidence type="ECO:0000256" key="7">
    <source>
        <dbReference type="ARBA" id="ARBA00022833"/>
    </source>
</evidence>
<dbReference type="Pfam" id="PF01853">
    <property type="entry name" value="MOZ_SAS"/>
    <property type="match status" value="1"/>
</dbReference>
<organism evidence="16 17">
    <name type="scientific">Trichinella pseudospiralis</name>
    <name type="common">Parasitic roundworm</name>
    <dbReference type="NCBI Taxonomy" id="6337"/>
    <lineage>
        <taxon>Eukaryota</taxon>
        <taxon>Metazoa</taxon>
        <taxon>Ecdysozoa</taxon>
        <taxon>Nematoda</taxon>
        <taxon>Enoplea</taxon>
        <taxon>Dorylaimia</taxon>
        <taxon>Trichinellida</taxon>
        <taxon>Trichinellidae</taxon>
        <taxon>Trichinella</taxon>
    </lineage>
</organism>
<dbReference type="Proteomes" id="UP000054815">
    <property type="component" value="Unassembled WGS sequence"/>
</dbReference>
<evidence type="ECO:0000256" key="11">
    <source>
        <dbReference type="PIRSR" id="PIRSR602717-51"/>
    </source>
</evidence>
<name>A0A0V0XQ18_TRIPS</name>
<feature type="active site" description="Proton donor/acceptor" evidence="11">
    <location>
        <position position="315"/>
    </location>
</feature>
<comment type="caution">
    <text evidence="16">The sequence shown here is derived from an EMBL/GenBank/DDBJ whole genome shotgun (WGS) entry which is preliminary data.</text>
</comment>
<keyword evidence="8" id="KW-0156">Chromatin regulator</keyword>
<dbReference type="SUPFAM" id="SSF54160">
    <property type="entry name" value="Chromo domain-like"/>
    <property type="match status" value="1"/>
</dbReference>
<evidence type="ECO:0000256" key="8">
    <source>
        <dbReference type="ARBA" id="ARBA00022853"/>
    </source>
</evidence>
<evidence type="ECO:0000256" key="3">
    <source>
        <dbReference type="ARBA" id="ARBA00013184"/>
    </source>
</evidence>
<dbReference type="EC" id="2.3.1.48" evidence="3 12"/>
<dbReference type="SUPFAM" id="SSF55729">
    <property type="entry name" value="Acyl-CoA N-acyltransferases (Nat)"/>
    <property type="match status" value="1"/>
</dbReference>
<dbReference type="EMBL" id="JYDU01000179">
    <property type="protein sequence ID" value="KRX89997.1"/>
    <property type="molecule type" value="Genomic_DNA"/>
</dbReference>
<dbReference type="GO" id="GO:0008270">
    <property type="term" value="F:zinc ion binding"/>
    <property type="evidence" value="ECO:0007669"/>
    <property type="project" value="UniProtKB-KW"/>
</dbReference>
<dbReference type="GO" id="GO:0005634">
    <property type="term" value="C:nucleus"/>
    <property type="evidence" value="ECO:0007669"/>
    <property type="project" value="UniProtKB-SubCell"/>
</dbReference>
<feature type="transmembrane region" description="Helical" evidence="14">
    <location>
        <begin position="12"/>
        <end position="32"/>
    </location>
</feature>
<evidence type="ECO:0000256" key="6">
    <source>
        <dbReference type="ARBA" id="ARBA00022771"/>
    </source>
</evidence>
<gene>
    <name evidence="16" type="primary">KAT8</name>
    <name evidence="16" type="ORF">T4E_10267</name>
</gene>
<dbReference type="GO" id="GO:0003712">
    <property type="term" value="F:transcription coregulator activity"/>
    <property type="evidence" value="ECO:0007669"/>
    <property type="project" value="TreeGrafter"/>
</dbReference>
<dbReference type="Pfam" id="PF17772">
    <property type="entry name" value="zf-MYST"/>
    <property type="match status" value="1"/>
</dbReference>
<evidence type="ECO:0000313" key="17">
    <source>
        <dbReference type="Proteomes" id="UP000054815"/>
    </source>
</evidence>
<evidence type="ECO:0000313" key="16">
    <source>
        <dbReference type="EMBL" id="KRX89997.1"/>
    </source>
</evidence>
<dbReference type="Gene3D" id="3.40.630.30">
    <property type="match status" value="1"/>
</dbReference>
<feature type="transmembrane region" description="Helical" evidence="14">
    <location>
        <begin position="138"/>
        <end position="157"/>
    </location>
</feature>
<evidence type="ECO:0000256" key="4">
    <source>
        <dbReference type="ARBA" id="ARBA00022679"/>
    </source>
</evidence>
<evidence type="ECO:0000256" key="1">
    <source>
        <dbReference type="ARBA" id="ARBA00004123"/>
    </source>
</evidence>
<evidence type="ECO:0000256" key="13">
    <source>
        <dbReference type="SAM" id="MobiDB-lite"/>
    </source>
</evidence>
<dbReference type="InterPro" id="IPR040706">
    <property type="entry name" value="Zf-MYST"/>
</dbReference>
<dbReference type="InterPro" id="IPR036388">
    <property type="entry name" value="WH-like_DNA-bd_sf"/>
</dbReference>
<protein>
    <recommendedName>
        <fullName evidence="3 12">Histone acetyltransferase</fullName>
        <ecNumber evidence="3 12">2.3.1.48</ecNumber>
    </recommendedName>
</protein>
<dbReference type="GO" id="GO:0006357">
    <property type="term" value="P:regulation of transcription by RNA polymerase II"/>
    <property type="evidence" value="ECO:0007669"/>
    <property type="project" value="TreeGrafter"/>
</dbReference>
<dbReference type="Gene3D" id="2.30.30.140">
    <property type="match status" value="1"/>
</dbReference>
<keyword evidence="5" id="KW-0479">Metal-binding</keyword>
<evidence type="ECO:0000256" key="12">
    <source>
        <dbReference type="RuleBase" id="RU361211"/>
    </source>
</evidence>
<dbReference type="Gene3D" id="3.30.60.60">
    <property type="entry name" value="N-acetyl transferase-like"/>
    <property type="match status" value="1"/>
</dbReference>
<dbReference type="PANTHER" id="PTHR10615">
    <property type="entry name" value="HISTONE ACETYLTRANSFERASE"/>
    <property type="match status" value="1"/>
</dbReference>
<keyword evidence="6" id="KW-0863">Zinc-finger</keyword>
<comment type="similarity">
    <text evidence="2 12">Belongs to the MYST (SAS/MOZ) family.</text>
</comment>
<dbReference type="PANTHER" id="PTHR10615:SF161">
    <property type="entry name" value="HISTONE ACETYLTRANSFERASE KAT7"/>
    <property type="match status" value="1"/>
</dbReference>
<evidence type="ECO:0000256" key="5">
    <source>
        <dbReference type="ARBA" id="ARBA00022723"/>
    </source>
</evidence>
<evidence type="ECO:0000259" key="15">
    <source>
        <dbReference type="PROSITE" id="PS51726"/>
    </source>
</evidence>
<dbReference type="GO" id="GO:0003682">
    <property type="term" value="F:chromatin binding"/>
    <property type="evidence" value="ECO:0007669"/>
    <property type="project" value="TreeGrafter"/>
</dbReference>
<dbReference type="Gene3D" id="1.10.10.10">
    <property type="entry name" value="Winged helix-like DNA-binding domain superfamily/Winged helix DNA-binding domain"/>
    <property type="match status" value="1"/>
</dbReference>
<dbReference type="AlphaFoldDB" id="A0A0V0XQ18"/>
<feature type="region of interest" description="Disordered" evidence="13">
    <location>
        <begin position="110"/>
        <end position="133"/>
    </location>
</feature>
<dbReference type="CDD" id="cd04301">
    <property type="entry name" value="NAT_SF"/>
    <property type="match status" value="1"/>
</dbReference>